<dbReference type="AlphaFoldDB" id="A0A1H1HQT5"/>
<dbReference type="GO" id="GO:0005524">
    <property type="term" value="F:ATP binding"/>
    <property type="evidence" value="ECO:0007669"/>
    <property type="project" value="UniProtKB-KW"/>
</dbReference>
<keyword evidence="3" id="KW-0547">Nucleotide-binding</keyword>
<dbReference type="PANTHER" id="PTHR39560:SF1">
    <property type="entry name" value="PROTEIN ADENYLYLTRANSFERASE FIC-RELATED"/>
    <property type="match status" value="1"/>
</dbReference>
<keyword evidence="4" id="KW-0067">ATP-binding</keyword>
<dbReference type="OrthoDB" id="9813719at2"/>
<dbReference type="GO" id="GO:0051302">
    <property type="term" value="P:regulation of cell division"/>
    <property type="evidence" value="ECO:0007669"/>
    <property type="project" value="TreeGrafter"/>
</dbReference>
<protein>
    <recommendedName>
        <fullName evidence="5">protein adenylyltransferase</fullName>
        <ecNumber evidence="5">2.7.7.108</ecNumber>
    </recommendedName>
</protein>
<dbReference type="InterPro" id="IPR036597">
    <property type="entry name" value="Fido-like_dom_sf"/>
</dbReference>
<evidence type="ECO:0000256" key="2">
    <source>
        <dbReference type="ARBA" id="ARBA00022695"/>
    </source>
</evidence>
<organism evidence="9 10">
    <name type="scientific">Tsukamurella pulmonis</name>
    <dbReference type="NCBI Taxonomy" id="47312"/>
    <lineage>
        <taxon>Bacteria</taxon>
        <taxon>Bacillati</taxon>
        <taxon>Actinomycetota</taxon>
        <taxon>Actinomycetes</taxon>
        <taxon>Mycobacteriales</taxon>
        <taxon>Tsukamurellaceae</taxon>
        <taxon>Tsukamurella</taxon>
    </lineage>
</organism>
<evidence type="ECO:0000256" key="5">
    <source>
        <dbReference type="ARBA" id="ARBA00034531"/>
    </source>
</evidence>
<dbReference type="EMBL" id="FNLF01000002">
    <property type="protein sequence ID" value="SDR27747.1"/>
    <property type="molecule type" value="Genomic_DNA"/>
</dbReference>
<dbReference type="RefSeq" id="WP_068563949.1">
    <property type="nucleotide sequence ID" value="NZ_FNLF01000002.1"/>
</dbReference>
<keyword evidence="1" id="KW-0808">Transferase</keyword>
<dbReference type="Pfam" id="PF02661">
    <property type="entry name" value="Fic"/>
    <property type="match status" value="1"/>
</dbReference>
<keyword evidence="10" id="KW-1185">Reference proteome</keyword>
<evidence type="ECO:0000313" key="9">
    <source>
        <dbReference type="EMBL" id="SDR27747.1"/>
    </source>
</evidence>
<evidence type="ECO:0000256" key="7">
    <source>
        <dbReference type="ARBA" id="ARBA00048696"/>
    </source>
</evidence>
<accession>A0A1H1HQT5</accession>
<reference evidence="10" key="1">
    <citation type="submission" date="2016-10" db="EMBL/GenBank/DDBJ databases">
        <authorList>
            <person name="Varghese N."/>
            <person name="Submissions S."/>
        </authorList>
    </citation>
    <scope>NUCLEOTIDE SEQUENCE [LARGE SCALE GENOMIC DNA]</scope>
    <source>
        <strain evidence="10">DSM 44142</strain>
    </source>
</reference>
<dbReference type="SUPFAM" id="SSF140931">
    <property type="entry name" value="Fic-like"/>
    <property type="match status" value="1"/>
</dbReference>
<evidence type="ECO:0000259" key="8">
    <source>
        <dbReference type="PROSITE" id="PS51459"/>
    </source>
</evidence>
<dbReference type="InterPro" id="IPR003812">
    <property type="entry name" value="Fido"/>
</dbReference>
<evidence type="ECO:0000313" key="10">
    <source>
        <dbReference type="Proteomes" id="UP000183053"/>
    </source>
</evidence>
<dbReference type="Gene3D" id="1.10.3290.10">
    <property type="entry name" value="Fido-like domain"/>
    <property type="match status" value="1"/>
</dbReference>
<comment type="catalytic activity">
    <reaction evidence="6">
        <text>L-threonyl-[protein] + ATP = 3-O-(5'-adenylyl)-L-threonyl-[protein] + diphosphate</text>
        <dbReference type="Rhea" id="RHEA:54292"/>
        <dbReference type="Rhea" id="RHEA-COMP:11060"/>
        <dbReference type="Rhea" id="RHEA-COMP:13847"/>
        <dbReference type="ChEBI" id="CHEBI:30013"/>
        <dbReference type="ChEBI" id="CHEBI:30616"/>
        <dbReference type="ChEBI" id="CHEBI:33019"/>
        <dbReference type="ChEBI" id="CHEBI:138113"/>
        <dbReference type="EC" id="2.7.7.108"/>
    </reaction>
</comment>
<keyword evidence="2" id="KW-0548">Nucleotidyltransferase</keyword>
<feature type="domain" description="Fido" evidence="8">
    <location>
        <begin position="118"/>
        <end position="267"/>
    </location>
</feature>
<evidence type="ECO:0000256" key="6">
    <source>
        <dbReference type="ARBA" id="ARBA00047939"/>
    </source>
</evidence>
<evidence type="ECO:0000256" key="4">
    <source>
        <dbReference type="ARBA" id="ARBA00022840"/>
    </source>
</evidence>
<dbReference type="GO" id="GO:0070733">
    <property type="term" value="F:AMPylase activity"/>
    <property type="evidence" value="ECO:0007669"/>
    <property type="project" value="UniProtKB-EC"/>
</dbReference>
<name>A0A1H1HQT5_9ACTN</name>
<dbReference type="Proteomes" id="UP000183053">
    <property type="component" value="Unassembled WGS sequence"/>
</dbReference>
<gene>
    <name evidence="9" type="ORF">SAMN04489765_4479</name>
</gene>
<dbReference type="PROSITE" id="PS51459">
    <property type="entry name" value="FIDO"/>
    <property type="match status" value="1"/>
</dbReference>
<evidence type="ECO:0000256" key="3">
    <source>
        <dbReference type="ARBA" id="ARBA00022741"/>
    </source>
</evidence>
<sequence>MDRAEVLRGAIANSVLEGWTPTPLDVARLTAVADGDVGLDDYVDAAIERARNAAVSIGAPDCVEVPAEFTDTVYPGTRVLRNLLGIRDRQVLRQLEFEVGTARQFGIETGLVAVPATFDGAHLVAIHRALFGALYPWAGVHRGYDMGLRDQTFGAALIERYLADATVILQLPHEAFASVAAPRERDRRAYAHRAATAYAYLNCAHPFRDGNGRAAKTLLQLMAARAGYRFDYAAVTKKQWDGASRQSAPDLGHYRPDAHALFRVFEHLTIRTPAVDGAR</sequence>
<dbReference type="PANTHER" id="PTHR39560">
    <property type="entry name" value="PROTEIN ADENYLYLTRANSFERASE FIC-RELATED"/>
    <property type="match status" value="1"/>
</dbReference>
<proteinExistence type="predicted"/>
<comment type="catalytic activity">
    <reaction evidence="7">
        <text>L-tyrosyl-[protein] + ATP = O-(5'-adenylyl)-L-tyrosyl-[protein] + diphosphate</text>
        <dbReference type="Rhea" id="RHEA:54288"/>
        <dbReference type="Rhea" id="RHEA-COMP:10136"/>
        <dbReference type="Rhea" id="RHEA-COMP:13846"/>
        <dbReference type="ChEBI" id="CHEBI:30616"/>
        <dbReference type="ChEBI" id="CHEBI:33019"/>
        <dbReference type="ChEBI" id="CHEBI:46858"/>
        <dbReference type="ChEBI" id="CHEBI:83624"/>
        <dbReference type="EC" id="2.7.7.108"/>
    </reaction>
</comment>
<dbReference type="EC" id="2.7.7.108" evidence="5"/>
<evidence type="ECO:0000256" key="1">
    <source>
        <dbReference type="ARBA" id="ARBA00022679"/>
    </source>
</evidence>
<dbReference type="STRING" id="47312.SAMN04489765_4479"/>